<evidence type="ECO:0008006" key="5">
    <source>
        <dbReference type="Google" id="ProtNLM"/>
    </source>
</evidence>
<keyword evidence="4" id="KW-1185">Reference proteome</keyword>
<gene>
    <name evidence="3" type="ORF">GCM10009533_54780</name>
</gene>
<feature type="transmembrane region" description="Helical" evidence="2">
    <location>
        <begin position="264"/>
        <end position="284"/>
    </location>
</feature>
<keyword evidence="2" id="KW-1133">Transmembrane helix</keyword>
<feature type="region of interest" description="Disordered" evidence="1">
    <location>
        <begin position="333"/>
        <end position="357"/>
    </location>
</feature>
<evidence type="ECO:0000313" key="3">
    <source>
        <dbReference type="EMBL" id="GAA0549190.1"/>
    </source>
</evidence>
<comment type="caution">
    <text evidence="3">The sequence shown here is derived from an EMBL/GenBank/DDBJ whole genome shotgun (WGS) entry which is preliminary data.</text>
</comment>
<reference evidence="3 4" key="1">
    <citation type="journal article" date="2019" name="Int. J. Syst. Evol. Microbiol.">
        <title>The Global Catalogue of Microorganisms (GCM) 10K type strain sequencing project: providing services to taxonomists for standard genome sequencing and annotation.</title>
        <authorList>
            <consortium name="The Broad Institute Genomics Platform"/>
            <consortium name="The Broad Institute Genome Sequencing Center for Infectious Disease"/>
            <person name="Wu L."/>
            <person name="Ma J."/>
        </authorList>
    </citation>
    <scope>NUCLEOTIDE SEQUENCE [LARGE SCALE GENOMIC DNA]</scope>
    <source>
        <strain evidence="3 4">JCM 10303</strain>
    </source>
</reference>
<evidence type="ECO:0000256" key="1">
    <source>
        <dbReference type="SAM" id="MobiDB-lite"/>
    </source>
</evidence>
<keyword evidence="2" id="KW-0812">Transmembrane</keyword>
<dbReference type="EMBL" id="BAAAGS010000047">
    <property type="protein sequence ID" value="GAA0549190.1"/>
    <property type="molecule type" value="Genomic_DNA"/>
</dbReference>
<sequence length="357" mass="38980">MSDLEGQRGSPPMWGARTWPWGQRTLARIAELRALLEFEWKRAERDSCVEELKDSARAHLKEAEEAVGSARRWWPRAGQVDSALANMNSAHTTIMRIAPLEDLRGMLPDLVALVEENLLLHDQRRSKIAKSMRDWKNDGNISQRHTVVDAVRAAYRVQEREVVRVRSFSRIVYGWAAGLMAISIAVAMLGAVYDDAVPMCFHPLGTIVCPTSGGAFTGDLDHDYHLATRPWDYVVVETAGLVAAAVTAAATLRQIRGTATAYNVPLALAVLKLPTGALTAVLGLLLMRGEFVPGLTALDTSAQIVAWAIIFGAAQQLFTRFVDERGNAVMQAVAGPESPRPPTAQRGGSSPHVQEVD</sequence>
<feature type="compositionally biased region" description="Polar residues" evidence="1">
    <location>
        <begin position="346"/>
        <end position="357"/>
    </location>
</feature>
<protein>
    <recommendedName>
        <fullName evidence="5">Integral membrane protein</fullName>
    </recommendedName>
</protein>
<organism evidence="3 4">
    <name type="scientific">Saccharopolyspora erythraea</name>
    <name type="common">Streptomyces erythraeus</name>
    <dbReference type="NCBI Taxonomy" id="1836"/>
    <lineage>
        <taxon>Bacteria</taxon>
        <taxon>Bacillati</taxon>
        <taxon>Actinomycetota</taxon>
        <taxon>Actinomycetes</taxon>
        <taxon>Pseudonocardiales</taxon>
        <taxon>Pseudonocardiaceae</taxon>
        <taxon>Saccharopolyspora</taxon>
    </lineage>
</organism>
<name>A0ABN1DPY6_SACER</name>
<feature type="transmembrane region" description="Helical" evidence="2">
    <location>
        <begin position="233"/>
        <end position="252"/>
    </location>
</feature>
<proteinExistence type="predicted"/>
<dbReference type="Proteomes" id="UP001500729">
    <property type="component" value="Unassembled WGS sequence"/>
</dbReference>
<dbReference type="RefSeq" id="WP_231849753.1">
    <property type="nucleotide sequence ID" value="NZ_BAAAGS010000047.1"/>
</dbReference>
<keyword evidence="2" id="KW-0472">Membrane</keyword>
<evidence type="ECO:0000256" key="2">
    <source>
        <dbReference type="SAM" id="Phobius"/>
    </source>
</evidence>
<evidence type="ECO:0000313" key="4">
    <source>
        <dbReference type="Proteomes" id="UP001500729"/>
    </source>
</evidence>
<accession>A0ABN1DPY6</accession>
<feature type="transmembrane region" description="Helical" evidence="2">
    <location>
        <begin position="172"/>
        <end position="193"/>
    </location>
</feature>